<evidence type="ECO:0000313" key="3">
    <source>
        <dbReference type="Proteomes" id="UP000017127"/>
    </source>
</evidence>
<evidence type="ECO:0000259" key="1">
    <source>
        <dbReference type="Pfam" id="PF13640"/>
    </source>
</evidence>
<keyword evidence="3" id="KW-1185">Reference proteome</keyword>
<gene>
    <name evidence="2" type="ORF">M595_0836</name>
</gene>
<dbReference type="PANTHER" id="PTHR12117:SF0">
    <property type="entry name" value="PROLYL 3-HYDROXYLASE OGFOD1"/>
    <property type="match status" value="1"/>
</dbReference>
<dbReference type="Proteomes" id="UP000017127">
    <property type="component" value="Unassembled WGS sequence"/>
</dbReference>
<feature type="domain" description="Prolyl 4-hydroxylase alpha subunit Fe(2+) 2OG dioxygenase" evidence="1">
    <location>
        <begin position="119"/>
        <end position="218"/>
    </location>
</feature>
<evidence type="ECO:0000313" key="2">
    <source>
        <dbReference type="EMBL" id="ERT09197.1"/>
    </source>
</evidence>
<proteinExistence type="predicted"/>
<sequence>MSSALTFCIDPEYLDNLATQYRESYAQAQPYPHIVIDNFLPESILDHILDEFPKPDTIDWHKFNGNYSKKLASSSELQMGESTRFLLYQLNSSIFIRFLEKLTGIEGIIPDPHFKGGGLHQIERGGFLKVHVDFNRHEKLDIDRRLNLLIYLNKDWKEEYGGYFELWDSEMTGCKKKVLPLFNRCVIFSTTDFSYHGHPDPLNCPEGLSRKSLALYYYSNGRPTEEISDGHTTVFQARPGEQLPNKPVGEDTKTILKKFIPPILIDLGSSLKKKSNSKK</sequence>
<comment type="caution">
    <text evidence="2">The sequence shown here is derived from an EMBL/GenBank/DDBJ whole genome shotgun (WGS) entry which is preliminary data.</text>
</comment>
<dbReference type="OrthoDB" id="9783171at2"/>
<accession>U7QPI8</accession>
<dbReference type="Pfam" id="PF13640">
    <property type="entry name" value="2OG-FeII_Oxy_3"/>
    <property type="match status" value="1"/>
</dbReference>
<dbReference type="InterPro" id="IPR051842">
    <property type="entry name" value="uS12_prolyl_hydroxylase"/>
</dbReference>
<dbReference type="EMBL" id="AUZM01000005">
    <property type="protein sequence ID" value="ERT09197.1"/>
    <property type="molecule type" value="Genomic_DNA"/>
</dbReference>
<dbReference type="Gene3D" id="2.60.120.620">
    <property type="entry name" value="q2cbj1_9rhob like domain"/>
    <property type="match status" value="1"/>
</dbReference>
<reference evidence="2 3" key="1">
    <citation type="journal article" date="2013" name="Front. Microbiol.">
        <title>Comparative genomic analyses of the cyanobacterium, Lyngbya aestuarii BL J, a powerful hydrogen producer.</title>
        <authorList>
            <person name="Kothari A."/>
            <person name="Vaughn M."/>
            <person name="Garcia-Pichel F."/>
        </authorList>
    </citation>
    <scope>NUCLEOTIDE SEQUENCE [LARGE SCALE GENOMIC DNA]</scope>
    <source>
        <strain evidence="2 3">BL J</strain>
    </source>
</reference>
<name>U7QPI8_9CYAN</name>
<protein>
    <submittedName>
        <fullName evidence="2">2OG-Fe(II) oxygenase superfamily protein</fullName>
    </submittedName>
</protein>
<dbReference type="InterPro" id="IPR044862">
    <property type="entry name" value="Pro_4_hyd_alph_FE2OG_OXY"/>
</dbReference>
<dbReference type="AlphaFoldDB" id="U7QPI8"/>
<organism evidence="2 3">
    <name type="scientific">Lyngbya aestuarii BL J</name>
    <dbReference type="NCBI Taxonomy" id="1348334"/>
    <lineage>
        <taxon>Bacteria</taxon>
        <taxon>Bacillati</taxon>
        <taxon>Cyanobacteriota</taxon>
        <taxon>Cyanophyceae</taxon>
        <taxon>Oscillatoriophycideae</taxon>
        <taxon>Oscillatoriales</taxon>
        <taxon>Microcoleaceae</taxon>
        <taxon>Lyngbya</taxon>
    </lineage>
</organism>
<dbReference type="RefSeq" id="WP_023064742.1">
    <property type="nucleotide sequence ID" value="NZ_AUZM01000005.1"/>
</dbReference>
<dbReference type="PANTHER" id="PTHR12117">
    <property type="entry name" value="HISTONE ACETYLTRANSFERASE COMPLEX"/>
    <property type="match status" value="1"/>
</dbReference>
<dbReference type="PATRIC" id="fig|1348334.3.peg.818"/>